<feature type="region of interest" description="Disordered" evidence="1">
    <location>
        <begin position="316"/>
        <end position="406"/>
    </location>
</feature>
<reference evidence="2" key="1">
    <citation type="submission" date="2021-06" db="EMBL/GenBank/DDBJ databases">
        <authorList>
            <person name="Kallberg Y."/>
            <person name="Tangrot J."/>
            <person name="Rosling A."/>
        </authorList>
    </citation>
    <scope>NUCLEOTIDE SEQUENCE</scope>
    <source>
        <strain evidence="2">87-6 pot B 2015</strain>
    </source>
</reference>
<feature type="region of interest" description="Disordered" evidence="1">
    <location>
        <begin position="445"/>
        <end position="567"/>
    </location>
</feature>
<sequence>MALKRLTFFGSPPMSPTKNSTITFNNFHSHEKLDDKLPNADEVRKAIDNLERLVLAADAYRDILNKLNKATKTFSKLLKDYSNSKGMESIHVMCLQTTSQFYDNSTEIQSKLALQKDFEAIQKYWEKYSKKVAKDEKAHNDYVGELDKQMKKMNKDYEKKIKKDKDNKPSIDSHNQYMTSFATLGSNIGQAQKEYAEKVAKREKRTHSIISQIVCRLAEGQFAYFNDSLKRCGPSITKMKEWEPFAGEDMPPPQDLDDFLEEQASQSQSDKSSITSEKKVISIASIAEKQIAAMNLSQENRLPFNEEPENNIISTRYVQTHEQKSPVITTPETTKPTYPHPFSLSLDGINNHDKKSNESTSCSSLATSSVPSTPIVQPALSVDNSTPASSPIQSSNNTNNSLKPSSTLDLFSRFSIGVRDDDDPFIRDEKAVEFRPHEVFVESKMEKNVSSQNISNQSINQEERSIKFQNVTTDDKKENEKEKKDNKKKDEEKPAKLQDEESEQKDIFKTPTIPPKNDRDVISNNSNATLNDVNKKPNEKSNEKPKIEETEKTKSELPPIEKPKENNERIKLTLETSRPIKIINEKKSSIDNNVIPNLNNNNNSVNQSPPRTYSESPKHVPGELSFKKDIPSPSRSPVPLKYSYDGDEYRKEYTTTRKYDEDSDYCQTSPELNNNEARINEMNRYTNRDVIHHDESLIYNSSVHGERTIYNDANYDRSYDSRDTRDRPFPQRSYNNNDPMPPRRGSSVREMTNRFQLMNEERTPNSHSTRHTPAPILGRVNEITTRFGERRTTIRNENPRGGDYHYESYNMPIDYRNDRFVTPHDGITPIHLCDCHNCQMASSRVVLRHNNPASYNPSNFARKHYNNR</sequence>
<dbReference type="Proteomes" id="UP000789375">
    <property type="component" value="Unassembled WGS sequence"/>
</dbReference>
<feature type="compositionally biased region" description="Basic and acidic residues" evidence="1">
    <location>
        <begin position="714"/>
        <end position="729"/>
    </location>
</feature>
<feature type="compositionally biased region" description="Low complexity" evidence="1">
    <location>
        <begin position="592"/>
        <end position="606"/>
    </location>
</feature>
<feature type="compositionally biased region" description="Polar residues" evidence="1">
    <location>
        <begin position="325"/>
        <end position="336"/>
    </location>
</feature>
<feature type="region of interest" description="Disordered" evidence="1">
    <location>
        <begin position="714"/>
        <end position="748"/>
    </location>
</feature>
<accession>A0A9N8W0J0</accession>
<gene>
    <name evidence="2" type="ORF">FMOSSE_LOCUS2605</name>
</gene>
<keyword evidence="3" id="KW-1185">Reference proteome</keyword>
<name>A0A9N8W0J0_FUNMO</name>
<evidence type="ECO:0000313" key="3">
    <source>
        <dbReference type="Proteomes" id="UP000789375"/>
    </source>
</evidence>
<dbReference type="AlphaFoldDB" id="A0A9N8W0J0"/>
<feature type="compositionally biased region" description="Basic and acidic residues" evidence="1">
    <location>
        <begin position="616"/>
        <end position="630"/>
    </location>
</feature>
<evidence type="ECO:0000313" key="2">
    <source>
        <dbReference type="EMBL" id="CAG8472922.1"/>
    </source>
</evidence>
<feature type="region of interest" description="Disordered" evidence="1">
    <location>
        <begin position="591"/>
        <end position="638"/>
    </location>
</feature>
<comment type="caution">
    <text evidence="2">The sequence shown here is derived from an EMBL/GenBank/DDBJ whole genome shotgun (WGS) entry which is preliminary data.</text>
</comment>
<feature type="compositionally biased region" description="Basic and acidic residues" evidence="1">
    <location>
        <begin position="473"/>
        <end position="508"/>
    </location>
</feature>
<feature type="compositionally biased region" description="Low complexity" evidence="1">
    <location>
        <begin position="358"/>
        <end position="373"/>
    </location>
</feature>
<dbReference type="Gene3D" id="1.20.1270.60">
    <property type="entry name" value="Arfaptin homology (AH) domain/BAR domain"/>
    <property type="match status" value="1"/>
</dbReference>
<dbReference type="EMBL" id="CAJVPP010000349">
    <property type="protein sequence ID" value="CAG8472922.1"/>
    <property type="molecule type" value="Genomic_DNA"/>
</dbReference>
<protein>
    <submittedName>
        <fullName evidence="2">8645_t:CDS:1</fullName>
    </submittedName>
</protein>
<feature type="compositionally biased region" description="Low complexity" evidence="1">
    <location>
        <begin position="450"/>
        <end position="460"/>
    </location>
</feature>
<feature type="compositionally biased region" description="Basic and acidic residues" evidence="1">
    <location>
        <begin position="533"/>
        <end position="567"/>
    </location>
</feature>
<feature type="compositionally biased region" description="Polar residues" evidence="1">
    <location>
        <begin position="522"/>
        <end position="532"/>
    </location>
</feature>
<proteinExistence type="predicted"/>
<feature type="compositionally biased region" description="Polar residues" evidence="1">
    <location>
        <begin position="382"/>
        <end position="406"/>
    </location>
</feature>
<dbReference type="InterPro" id="IPR027267">
    <property type="entry name" value="AH/BAR_dom_sf"/>
</dbReference>
<evidence type="ECO:0000256" key="1">
    <source>
        <dbReference type="SAM" id="MobiDB-lite"/>
    </source>
</evidence>
<organism evidence="2 3">
    <name type="scientific">Funneliformis mosseae</name>
    <name type="common">Endomycorrhizal fungus</name>
    <name type="synonym">Glomus mosseae</name>
    <dbReference type="NCBI Taxonomy" id="27381"/>
    <lineage>
        <taxon>Eukaryota</taxon>
        <taxon>Fungi</taxon>
        <taxon>Fungi incertae sedis</taxon>
        <taxon>Mucoromycota</taxon>
        <taxon>Glomeromycotina</taxon>
        <taxon>Glomeromycetes</taxon>
        <taxon>Glomerales</taxon>
        <taxon>Glomeraceae</taxon>
        <taxon>Funneliformis</taxon>
    </lineage>
</organism>